<accession>L1LWW0</accession>
<dbReference type="InterPro" id="IPR029046">
    <property type="entry name" value="LolA/LolB/LppX"/>
</dbReference>
<sequence length="247" mass="27812">MKPRHIALALLLACGCAQAADKNERDPAALAALSSMGSYLQGLDRFSLSTRSETDQQLDSGQTIAFQHHTQVLAVRPDKLYVNVDQAGASRRFFYDGKHFTLYDQRLNYYTREPAPESIDKLLDLLDDRYGIELPLADLFRWSPGTADEVGISQAYTIGKDSIDGQRCVHYAYRQPEIDWQLWLREGPQPLPCRLVITRRDDAERPRHSVSFAWDLSSPISPDAFAFTPPAKALPVPLVQLRAGERP</sequence>
<dbReference type="SUPFAM" id="SSF89392">
    <property type="entry name" value="Prokaryotic lipoproteins and lipoprotein localization factors"/>
    <property type="match status" value="1"/>
</dbReference>
<evidence type="ECO:0000256" key="2">
    <source>
        <dbReference type="ARBA" id="ARBA00022448"/>
    </source>
</evidence>
<evidence type="ECO:0000313" key="5">
    <source>
        <dbReference type="EMBL" id="NNJ17203.1"/>
    </source>
</evidence>
<dbReference type="Proteomes" id="UP000010448">
    <property type="component" value="Unassembled WGS sequence"/>
</dbReference>
<keyword evidence="6" id="KW-1185">Reference proteome</keyword>
<keyword evidence="3" id="KW-0732">Signal</keyword>
<dbReference type="EMBL" id="AMWJ02000002">
    <property type="protein sequence ID" value="NNJ17203.1"/>
    <property type="molecule type" value="Genomic_DNA"/>
</dbReference>
<comment type="subunit">
    <text evidence="1">Monomer.</text>
</comment>
<dbReference type="Gene3D" id="2.50.20.10">
    <property type="entry name" value="Lipoprotein localisation LolA/LolB/LppX"/>
    <property type="match status" value="1"/>
</dbReference>
<keyword evidence="4" id="KW-0653">Protein transport</keyword>
<evidence type="ECO:0000256" key="4">
    <source>
        <dbReference type="ARBA" id="ARBA00022927"/>
    </source>
</evidence>
<evidence type="ECO:0000256" key="1">
    <source>
        <dbReference type="ARBA" id="ARBA00011245"/>
    </source>
</evidence>
<organism evidence="5 6">
    <name type="scientific">Pseudomonas bharatica CSV86</name>
    <dbReference type="NCBI Taxonomy" id="1005395"/>
    <lineage>
        <taxon>Bacteria</taxon>
        <taxon>Pseudomonadati</taxon>
        <taxon>Pseudomonadota</taxon>
        <taxon>Gammaproteobacteria</taxon>
        <taxon>Pseudomonadales</taxon>
        <taxon>Pseudomonadaceae</taxon>
        <taxon>Pseudomonas</taxon>
        <taxon>Pseudomonas bharatica</taxon>
    </lineage>
</organism>
<keyword evidence="2" id="KW-0813">Transport</keyword>
<dbReference type="RefSeq" id="WP_009403682.1">
    <property type="nucleotide sequence ID" value="NZ_AMWJ02000002.1"/>
</dbReference>
<comment type="caution">
    <text evidence="5">The sequence shown here is derived from an EMBL/GenBank/DDBJ whole genome shotgun (WGS) entry which is preliminary data.</text>
</comment>
<dbReference type="GO" id="GO:0015031">
    <property type="term" value="P:protein transport"/>
    <property type="evidence" value="ECO:0007669"/>
    <property type="project" value="UniProtKB-KW"/>
</dbReference>
<gene>
    <name evidence="5" type="ORF">CSV86_019465</name>
</gene>
<protein>
    <submittedName>
        <fullName evidence="5">DUF2092 domain-containing protein</fullName>
    </submittedName>
</protein>
<proteinExistence type="predicted"/>
<name>L1LWW0_9PSED</name>
<evidence type="ECO:0000256" key="3">
    <source>
        <dbReference type="ARBA" id="ARBA00022729"/>
    </source>
</evidence>
<reference evidence="5 6" key="1">
    <citation type="journal article" date="2013" name="Genome Announc.">
        <title>Genome Sequence of Naphthalene-Degrading Soil Bacterium Pseudomonas putida CSV86.</title>
        <authorList>
            <person name="Phale P.S."/>
            <person name="Paliwal V."/>
            <person name="Raju S.C."/>
            <person name="Modak A."/>
            <person name="Purohit H.J."/>
        </authorList>
    </citation>
    <scope>NUCLEOTIDE SEQUENCE [LARGE SCALE GENOMIC DNA]</scope>
    <source>
        <strain evidence="5 6">CSV86</strain>
    </source>
</reference>
<dbReference type="Pfam" id="PF09865">
    <property type="entry name" value="DUF2092"/>
    <property type="match status" value="1"/>
</dbReference>
<dbReference type="AlphaFoldDB" id="L1LWW0"/>
<dbReference type="OrthoDB" id="116979at2"/>
<dbReference type="PROSITE" id="PS51257">
    <property type="entry name" value="PROKAR_LIPOPROTEIN"/>
    <property type="match status" value="1"/>
</dbReference>
<dbReference type="InterPro" id="IPR019207">
    <property type="entry name" value="DUF2092"/>
</dbReference>
<dbReference type="eggNOG" id="COG3900">
    <property type="taxonomic scope" value="Bacteria"/>
</dbReference>
<evidence type="ECO:0000313" key="6">
    <source>
        <dbReference type="Proteomes" id="UP000010448"/>
    </source>
</evidence>